<proteinExistence type="predicted"/>
<reference evidence="1 2" key="1">
    <citation type="submission" date="2019-03" db="EMBL/GenBank/DDBJ databases">
        <title>Genomic Encyclopedia of Type Strains, Phase IV (KMG-IV): sequencing the most valuable type-strain genomes for metagenomic binning, comparative biology and taxonomic classification.</title>
        <authorList>
            <person name="Goeker M."/>
        </authorList>
    </citation>
    <scope>NUCLEOTIDE SEQUENCE [LARGE SCALE GENOMIC DNA]</scope>
    <source>
        <strain evidence="1 2">DSM 11901</strain>
    </source>
</reference>
<sequence length="70" mass="7440">MPPSFLRNKASSVGQSICMMRMGVWVLAPMTTDWPNATGAAFTSWPQQAVSHDAAGRTGVWGFSQPGSSP</sequence>
<organism evidence="1 2">
    <name type="scientific">Aquabacterium commune</name>
    <dbReference type="NCBI Taxonomy" id="70586"/>
    <lineage>
        <taxon>Bacteria</taxon>
        <taxon>Pseudomonadati</taxon>
        <taxon>Pseudomonadota</taxon>
        <taxon>Betaproteobacteria</taxon>
        <taxon>Burkholderiales</taxon>
        <taxon>Aquabacterium</taxon>
    </lineage>
</organism>
<gene>
    <name evidence="1" type="ORF">EV672_11436</name>
</gene>
<protein>
    <submittedName>
        <fullName evidence="1">Uncharacterized protein</fullName>
    </submittedName>
</protein>
<dbReference type="AlphaFoldDB" id="A0A4R6R1N6"/>
<evidence type="ECO:0000313" key="2">
    <source>
        <dbReference type="Proteomes" id="UP000294593"/>
    </source>
</evidence>
<name>A0A4R6R1N6_9BURK</name>
<keyword evidence="2" id="KW-1185">Reference proteome</keyword>
<dbReference type="Proteomes" id="UP000294593">
    <property type="component" value="Unassembled WGS sequence"/>
</dbReference>
<accession>A0A4R6R1N6</accession>
<evidence type="ECO:0000313" key="1">
    <source>
        <dbReference type="EMBL" id="TDP79406.1"/>
    </source>
</evidence>
<comment type="caution">
    <text evidence="1">The sequence shown here is derived from an EMBL/GenBank/DDBJ whole genome shotgun (WGS) entry which is preliminary data.</text>
</comment>
<dbReference type="EMBL" id="SNXW01000014">
    <property type="protein sequence ID" value="TDP79406.1"/>
    <property type="molecule type" value="Genomic_DNA"/>
</dbReference>